<reference evidence="1 2" key="1">
    <citation type="submission" date="2020-06" db="EMBL/GenBank/DDBJ databases">
        <title>Transcriptomic and genomic resources for Thalictrum thalictroides and T. hernandezii: Facilitating candidate gene discovery in an emerging model plant lineage.</title>
        <authorList>
            <person name="Arias T."/>
            <person name="Riano-Pachon D.M."/>
            <person name="Di Stilio V.S."/>
        </authorList>
    </citation>
    <scope>NUCLEOTIDE SEQUENCE [LARGE SCALE GENOMIC DNA]</scope>
    <source>
        <strain evidence="2">cv. WT478/WT964</strain>
        <tissue evidence="1">Leaves</tissue>
    </source>
</reference>
<dbReference type="EMBL" id="JABWDY010034048">
    <property type="protein sequence ID" value="KAF5182984.1"/>
    <property type="molecule type" value="Genomic_DNA"/>
</dbReference>
<dbReference type="GO" id="GO:0005634">
    <property type="term" value="C:nucleus"/>
    <property type="evidence" value="ECO:0007669"/>
    <property type="project" value="TreeGrafter"/>
</dbReference>
<dbReference type="AlphaFoldDB" id="A0A7J6VD02"/>
<dbReference type="GO" id="GO:0016567">
    <property type="term" value="P:protein ubiquitination"/>
    <property type="evidence" value="ECO:0007669"/>
    <property type="project" value="TreeGrafter"/>
</dbReference>
<dbReference type="Proteomes" id="UP000554482">
    <property type="component" value="Unassembled WGS sequence"/>
</dbReference>
<proteinExistence type="predicted"/>
<dbReference type="GO" id="GO:0004518">
    <property type="term" value="F:nuclease activity"/>
    <property type="evidence" value="ECO:0007669"/>
    <property type="project" value="InterPro"/>
</dbReference>
<sequence length="90" mass="10515">VGNETERISFDLRPSDAINIAVRCKVLPFILKIAWIFHLNRPDGKPCAETTEFDLVRNMLIASVEERYRDAAQLRDKLTKLRSKRRNWST</sequence>
<dbReference type="Gene3D" id="3.10.690.10">
    <property type="entry name" value="Bifunctional nuclease domain"/>
    <property type="match status" value="1"/>
</dbReference>
<organism evidence="1 2">
    <name type="scientific">Thalictrum thalictroides</name>
    <name type="common">Rue-anemone</name>
    <name type="synonym">Anemone thalictroides</name>
    <dbReference type="NCBI Taxonomy" id="46969"/>
    <lineage>
        <taxon>Eukaryota</taxon>
        <taxon>Viridiplantae</taxon>
        <taxon>Streptophyta</taxon>
        <taxon>Embryophyta</taxon>
        <taxon>Tracheophyta</taxon>
        <taxon>Spermatophyta</taxon>
        <taxon>Magnoliopsida</taxon>
        <taxon>Ranunculales</taxon>
        <taxon>Ranunculaceae</taxon>
        <taxon>Thalictroideae</taxon>
        <taxon>Thalictrum</taxon>
    </lineage>
</organism>
<feature type="non-terminal residue" evidence="1">
    <location>
        <position position="1"/>
    </location>
</feature>
<name>A0A7J6VD02_THATH</name>
<dbReference type="SUPFAM" id="SSF103256">
    <property type="entry name" value="Hypothetical protein TM0160"/>
    <property type="match status" value="1"/>
</dbReference>
<evidence type="ECO:0000313" key="2">
    <source>
        <dbReference type="Proteomes" id="UP000554482"/>
    </source>
</evidence>
<accession>A0A7J6VD02</accession>
<dbReference type="PANTHER" id="PTHR15160:SF3">
    <property type="entry name" value="BIFUNCTIONAL NUCLEASE 1"/>
    <property type="match status" value="1"/>
</dbReference>
<evidence type="ECO:0000313" key="1">
    <source>
        <dbReference type="EMBL" id="KAF5182984.1"/>
    </source>
</evidence>
<dbReference type="PANTHER" id="PTHR15160">
    <property type="entry name" value="VON HIPPEL-LINDAU PROTEIN"/>
    <property type="match status" value="1"/>
</dbReference>
<protein>
    <submittedName>
        <fullName evidence="1">Bifunctional nuclease</fullName>
    </submittedName>
</protein>
<dbReference type="OrthoDB" id="1716016at2759"/>
<keyword evidence="2" id="KW-1185">Reference proteome</keyword>
<gene>
    <name evidence="1" type="ORF">FRX31_027429</name>
</gene>
<dbReference type="InterPro" id="IPR036104">
    <property type="entry name" value="BFN_sf"/>
</dbReference>
<comment type="caution">
    <text evidence="1">The sequence shown here is derived from an EMBL/GenBank/DDBJ whole genome shotgun (WGS) entry which is preliminary data.</text>
</comment>
<dbReference type="GO" id="GO:0030891">
    <property type="term" value="C:VCB complex"/>
    <property type="evidence" value="ECO:0007669"/>
    <property type="project" value="TreeGrafter"/>
</dbReference>